<dbReference type="InterPro" id="IPR003786">
    <property type="entry name" value="FdhD"/>
</dbReference>
<evidence type="ECO:0000313" key="4">
    <source>
        <dbReference type="EMBL" id="MBD8029492.1"/>
    </source>
</evidence>
<protein>
    <recommendedName>
        <fullName evidence="3">Sulfur carrier protein FdhD</fullName>
    </recommendedName>
</protein>
<evidence type="ECO:0000256" key="3">
    <source>
        <dbReference type="HAMAP-Rule" id="MF_00187"/>
    </source>
</evidence>
<dbReference type="Gene3D" id="3.40.140.10">
    <property type="entry name" value="Cytidine Deaminase, domain 2"/>
    <property type="match status" value="1"/>
</dbReference>
<dbReference type="HAMAP" id="MF_00187">
    <property type="entry name" value="FdhD"/>
    <property type="match status" value="1"/>
</dbReference>
<dbReference type="SUPFAM" id="SSF53927">
    <property type="entry name" value="Cytidine deaminase-like"/>
    <property type="match status" value="1"/>
</dbReference>
<gene>
    <name evidence="3 4" type="primary">fdhD</name>
    <name evidence="4" type="ORF">H9627_03950</name>
</gene>
<comment type="function">
    <text evidence="3">Required for formate dehydrogenase (FDH) activity. Acts as a sulfur carrier protein that transfers sulfur from IscS to the molybdenum cofactor prior to its insertion into FDH.</text>
</comment>
<dbReference type="Pfam" id="PF02634">
    <property type="entry name" value="FdhD-NarQ"/>
    <property type="match status" value="1"/>
</dbReference>
<dbReference type="GO" id="GO:0006777">
    <property type="term" value="P:Mo-molybdopterin cofactor biosynthetic process"/>
    <property type="evidence" value="ECO:0007669"/>
    <property type="project" value="UniProtKB-UniRule"/>
</dbReference>
<dbReference type="Gene3D" id="3.10.20.10">
    <property type="match status" value="1"/>
</dbReference>
<dbReference type="PANTHER" id="PTHR30592">
    <property type="entry name" value="FORMATE DEHYDROGENASE"/>
    <property type="match status" value="1"/>
</dbReference>
<comment type="subcellular location">
    <subcellularLocation>
        <location evidence="3">Cytoplasm</location>
    </subcellularLocation>
</comment>
<evidence type="ECO:0000256" key="2">
    <source>
        <dbReference type="ARBA" id="ARBA00023150"/>
    </source>
</evidence>
<keyword evidence="1 3" id="KW-0963">Cytoplasm</keyword>
<dbReference type="AlphaFoldDB" id="A0A8I0LA98"/>
<dbReference type="InterPro" id="IPR016193">
    <property type="entry name" value="Cytidine_deaminase-like"/>
</dbReference>
<dbReference type="PIRSF" id="PIRSF015626">
    <property type="entry name" value="FdhD"/>
    <property type="match status" value="1"/>
</dbReference>
<dbReference type="RefSeq" id="WP_191732716.1">
    <property type="nucleotide sequence ID" value="NZ_JACSPR010000002.1"/>
</dbReference>
<accession>A0A8I0LA98</accession>
<organism evidence="4 5">
    <name type="scientific">Corynebacterium gallinarum</name>
    <dbReference type="NCBI Taxonomy" id="2762214"/>
    <lineage>
        <taxon>Bacteria</taxon>
        <taxon>Bacillati</taxon>
        <taxon>Actinomycetota</taxon>
        <taxon>Actinomycetes</taxon>
        <taxon>Mycobacteriales</taxon>
        <taxon>Corynebacteriaceae</taxon>
        <taxon>Corynebacterium</taxon>
    </lineage>
</organism>
<keyword evidence="4" id="KW-0808">Transferase</keyword>
<feature type="active site" description="Cysteine persulfide intermediate" evidence="3">
    <location>
        <position position="123"/>
    </location>
</feature>
<reference evidence="4 5" key="1">
    <citation type="submission" date="2020-08" db="EMBL/GenBank/DDBJ databases">
        <title>A Genomic Blueprint of the Chicken Gut Microbiome.</title>
        <authorList>
            <person name="Gilroy R."/>
            <person name="Ravi A."/>
            <person name="Getino M."/>
            <person name="Pursley I."/>
            <person name="Horton D.L."/>
            <person name="Alikhan N.-F."/>
            <person name="Baker D."/>
            <person name="Gharbi K."/>
            <person name="Hall N."/>
            <person name="Watson M."/>
            <person name="Adriaenssens E.M."/>
            <person name="Foster-Nyarko E."/>
            <person name="Jarju S."/>
            <person name="Secka A."/>
            <person name="Antonio M."/>
            <person name="Oren A."/>
            <person name="Chaudhuri R."/>
            <person name="La Ragione R.M."/>
            <person name="Hildebrand F."/>
            <person name="Pallen M.J."/>
        </authorList>
    </citation>
    <scope>NUCLEOTIDE SEQUENCE [LARGE SCALE GENOMIC DNA]</scope>
    <source>
        <strain evidence="4 5">Sa1YVA5</strain>
    </source>
</reference>
<dbReference type="NCBIfam" id="NF001943">
    <property type="entry name" value="PRK00724.1-2"/>
    <property type="match status" value="1"/>
</dbReference>
<evidence type="ECO:0000256" key="1">
    <source>
        <dbReference type="ARBA" id="ARBA00022490"/>
    </source>
</evidence>
<dbReference type="GO" id="GO:0097163">
    <property type="term" value="F:sulfur carrier activity"/>
    <property type="evidence" value="ECO:0007669"/>
    <property type="project" value="UniProtKB-UniRule"/>
</dbReference>
<dbReference type="Proteomes" id="UP000650224">
    <property type="component" value="Unassembled WGS sequence"/>
</dbReference>
<dbReference type="GO" id="GO:0016783">
    <property type="term" value="F:sulfurtransferase activity"/>
    <property type="evidence" value="ECO:0007669"/>
    <property type="project" value="InterPro"/>
</dbReference>
<keyword evidence="5" id="KW-1185">Reference proteome</keyword>
<evidence type="ECO:0000313" key="5">
    <source>
        <dbReference type="Proteomes" id="UP000650224"/>
    </source>
</evidence>
<feature type="binding site" evidence="3">
    <location>
        <begin position="263"/>
        <end position="268"/>
    </location>
    <ligand>
        <name>Mo-bis(molybdopterin guanine dinucleotide)</name>
        <dbReference type="ChEBI" id="CHEBI:60539"/>
    </ligand>
</feature>
<dbReference type="GO" id="GO:0005737">
    <property type="term" value="C:cytoplasm"/>
    <property type="evidence" value="ECO:0007669"/>
    <property type="project" value="UniProtKB-SubCell"/>
</dbReference>
<proteinExistence type="inferred from homology"/>
<dbReference type="PANTHER" id="PTHR30592:SF1">
    <property type="entry name" value="SULFUR CARRIER PROTEIN FDHD"/>
    <property type="match status" value="1"/>
</dbReference>
<sequence length="278" mass="29894">MGRITQNLQVPRVVSTDTEVLVNTRPDTIAVEEPLEIRVNGTNLTTTMRTPGHDIELVHGLLLAEGLIRDASEVSTARYCAGAVGPDNQNTYNVLELDVVPTNPRRELNLVSVQRNLPTSSACGVCGTTSIEQLMDKKGWPIEPITPDPRMIITLPEKLRERQKMFDKTGGVHAAGLATLDGELLVVREDVGRHNAADKVIGHMLMNGRLPLRDTILVMSSRASFELVQKAAMAGIPGVIAVGAATSLAVDAARDAGMFLAGFVRGNKFNHYAGELAG</sequence>
<dbReference type="NCBIfam" id="TIGR00129">
    <property type="entry name" value="fdhD_narQ"/>
    <property type="match status" value="1"/>
</dbReference>
<keyword evidence="2 3" id="KW-0501">Molybdenum cofactor biosynthesis</keyword>
<comment type="similarity">
    <text evidence="3">Belongs to the FdhD family.</text>
</comment>
<name>A0A8I0LA98_9CORY</name>
<dbReference type="EMBL" id="JACSPR010000002">
    <property type="protein sequence ID" value="MBD8029492.1"/>
    <property type="molecule type" value="Genomic_DNA"/>
</dbReference>
<comment type="caution">
    <text evidence="4">The sequence shown here is derived from an EMBL/GenBank/DDBJ whole genome shotgun (WGS) entry which is preliminary data.</text>
</comment>